<name>A0A4R8A535_9FIRM</name>
<dbReference type="PANTHER" id="PTHR43364:SF1">
    <property type="entry name" value="OXIDOREDUCTASE YDHF"/>
    <property type="match status" value="1"/>
</dbReference>
<accession>A0A4R8A535</accession>
<evidence type="ECO:0000313" key="3">
    <source>
        <dbReference type="Proteomes" id="UP000294743"/>
    </source>
</evidence>
<dbReference type="Proteomes" id="UP000294743">
    <property type="component" value="Unassembled WGS sequence"/>
</dbReference>
<dbReference type="Gene3D" id="3.20.20.100">
    <property type="entry name" value="NADP-dependent oxidoreductase domain"/>
    <property type="match status" value="1"/>
</dbReference>
<dbReference type="PANTHER" id="PTHR43364">
    <property type="entry name" value="NADH-SPECIFIC METHYLGLYOXAL REDUCTASE-RELATED"/>
    <property type="match status" value="1"/>
</dbReference>
<dbReference type="AlphaFoldDB" id="A0A4R8A535"/>
<evidence type="ECO:0000259" key="1">
    <source>
        <dbReference type="Pfam" id="PF00248"/>
    </source>
</evidence>
<dbReference type="InterPro" id="IPR050523">
    <property type="entry name" value="AKR_Detox_Biosynth"/>
</dbReference>
<keyword evidence="3" id="KW-1185">Reference proteome</keyword>
<dbReference type="RefSeq" id="WP_134167782.1">
    <property type="nucleotide sequence ID" value="NZ_SODD01000003.1"/>
</dbReference>
<sequence>MKYLELQNGMKVSQLAFGCMRISDMSVTDFTELVKEALKEGVNFFDHADIYGGGKSEKLFGEVLKQNPELRKEMIIQSKCGIRRGEHVGYFDFSKEHIINSVNQSIERMNCEYLDVLVLHRPDTLADPKEIAEAFDELEASGKVKAFGVSNMNPMQMELLQKACKQKLMFNQLQLSPVHSLMMTQGLFTNMKESQSIDHDGSILDYCRLHDVTIQPWSIMQASWEEGTFLNNLDYQKLNDTLDMYAKKYDVSKSAVVIAWFLRHPANFQPIFGTTSVNHLREMCAGCNVELSREEWYHIYIDAIGHALP</sequence>
<proteinExistence type="predicted"/>
<reference evidence="2 3" key="1">
    <citation type="submission" date="2019-03" db="EMBL/GenBank/DDBJ databases">
        <title>Genomic Encyclopedia of Type Strains, Phase IV (KMG-IV): sequencing the most valuable type-strain genomes for metagenomic binning, comparative biology and taxonomic classification.</title>
        <authorList>
            <person name="Goeker M."/>
        </authorList>
    </citation>
    <scope>NUCLEOTIDE SEQUENCE [LARGE SCALE GENOMIC DNA]</scope>
    <source>
        <strain evidence="2 3">DSM 28867</strain>
    </source>
</reference>
<dbReference type="OrthoDB" id="9804790at2"/>
<dbReference type="InterPro" id="IPR023210">
    <property type="entry name" value="NADP_OxRdtase_dom"/>
</dbReference>
<comment type="caution">
    <text evidence="2">The sequence shown here is derived from an EMBL/GenBank/DDBJ whole genome shotgun (WGS) entry which is preliminary data.</text>
</comment>
<dbReference type="CDD" id="cd19092">
    <property type="entry name" value="AKR_BsYcsN_EcYdhF-like"/>
    <property type="match status" value="1"/>
</dbReference>
<organism evidence="2 3">
    <name type="scientific">Breznakia blatticola</name>
    <dbReference type="NCBI Taxonomy" id="1754012"/>
    <lineage>
        <taxon>Bacteria</taxon>
        <taxon>Bacillati</taxon>
        <taxon>Bacillota</taxon>
        <taxon>Erysipelotrichia</taxon>
        <taxon>Erysipelotrichales</taxon>
        <taxon>Erysipelotrichaceae</taxon>
        <taxon>Breznakia</taxon>
    </lineage>
</organism>
<protein>
    <submittedName>
        <fullName evidence="2">Putative oxidoreductase</fullName>
    </submittedName>
</protein>
<dbReference type="GO" id="GO:0005829">
    <property type="term" value="C:cytosol"/>
    <property type="evidence" value="ECO:0007669"/>
    <property type="project" value="TreeGrafter"/>
</dbReference>
<dbReference type="InterPro" id="IPR036812">
    <property type="entry name" value="NAD(P)_OxRdtase_dom_sf"/>
</dbReference>
<dbReference type="Pfam" id="PF00248">
    <property type="entry name" value="Aldo_ket_red"/>
    <property type="match status" value="1"/>
</dbReference>
<gene>
    <name evidence="2" type="ORF">EDD63_10327</name>
</gene>
<dbReference type="SUPFAM" id="SSF51430">
    <property type="entry name" value="NAD(P)-linked oxidoreductase"/>
    <property type="match status" value="1"/>
</dbReference>
<dbReference type="EMBL" id="SODD01000003">
    <property type="protein sequence ID" value="TDW25740.1"/>
    <property type="molecule type" value="Genomic_DNA"/>
</dbReference>
<evidence type="ECO:0000313" key="2">
    <source>
        <dbReference type="EMBL" id="TDW25740.1"/>
    </source>
</evidence>
<feature type="domain" description="NADP-dependent oxidoreductase" evidence="1">
    <location>
        <begin position="15"/>
        <end position="298"/>
    </location>
</feature>